<reference evidence="1 2" key="1">
    <citation type="journal article" date="2023" name="G3 (Bethesda)">
        <title>A chromosome-level genome assembly of Zasmidium syzygii isolated from banana leaves.</title>
        <authorList>
            <person name="van Westerhoven A.C."/>
            <person name="Mehrabi R."/>
            <person name="Talebi R."/>
            <person name="Steentjes M.B.F."/>
            <person name="Corcolon B."/>
            <person name="Chong P.A."/>
            <person name="Kema G.H.J."/>
            <person name="Seidl M.F."/>
        </authorList>
    </citation>
    <scope>NUCLEOTIDE SEQUENCE [LARGE SCALE GENOMIC DNA]</scope>
    <source>
        <strain evidence="1 2">P124</strain>
    </source>
</reference>
<evidence type="ECO:0008006" key="3">
    <source>
        <dbReference type="Google" id="ProtNLM"/>
    </source>
</evidence>
<gene>
    <name evidence="1" type="ORF">PRZ48_007489</name>
</gene>
<sequence length="359" mass="41121">MPQIFCSVCDTPAPQPVLICLQCPETPTYYCDTRCRDRDRIPHQKNCNNPVRKAIYRAGDLLQSIFYTFREALYDTSVAHVRRNGDVLRIHLNPNPAQVLLHRFPNHLNLSQSDKEQLLSVLSCTDSVAYTCDLSKRLLKDATFGIEETLFCDLRSPFSTLRHHSDGTVDDGETMHSTLTVEAKDGEAYVFDLAGAQNNQFKAVIPFDEYCRRESRDLWKIRQHGYHFKRFEGVVAGEHKLKEQCDPSVYFISGEAQKRMMDAVGRWEAQNGMRIERLLDLDFQSYAECKASLLRKIRADLDGYVAEWEQNGRPLAAWDGIRAKYASLKEFDAKEGTVVPRGSGTRAYRTWSAKYKEGD</sequence>
<comment type="caution">
    <text evidence="1">The sequence shown here is derived from an EMBL/GenBank/DDBJ whole genome shotgun (WGS) entry which is preliminary data.</text>
</comment>
<protein>
    <recommendedName>
        <fullName evidence="3">Suppressor of anucleate metulae protein B</fullName>
    </recommendedName>
</protein>
<accession>A0ABR0EJJ8</accession>
<evidence type="ECO:0000313" key="1">
    <source>
        <dbReference type="EMBL" id="KAK4501680.1"/>
    </source>
</evidence>
<name>A0ABR0EJJ8_ZASCE</name>
<dbReference type="Proteomes" id="UP001305779">
    <property type="component" value="Unassembled WGS sequence"/>
</dbReference>
<proteinExistence type="predicted"/>
<evidence type="ECO:0000313" key="2">
    <source>
        <dbReference type="Proteomes" id="UP001305779"/>
    </source>
</evidence>
<keyword evidence="2" id="KW-1185">Reference proteome</keyword>
<organism evidence="1 2">
    <name type="scientific">Zasmidium cellare</name>
    <name type="common">Wine cellar mold</name>
    <name type="synonym">Racodium cellare</name>
    <dbReference type="NCBI Taxonomy" id="395010"/>
    <lineage>
        <taxon>Eukaryota</taxon>
        <taxon>Fungi</taxon>
        <taxon>Dikarya</taxon>
        <taxon>Ascomycota</taxon>
        <taxon>Pezizomycotina</taxon>
        <taxon>Dothideomycetes</taxon>
        <taxon>Dothideomycetidae</taxon>
        <taxon>Mycosphaerellales</taxon>
        <taxon>Mycosphaerellaceae</taxon>
        <taxon>Zasmidium</taxon>
    </lineage>
</organism>
<dbReference type="EMBL" id="JAXOVC010000005">
    <property type="protein sequence ID" value="KAK4501680.1"/>
    <property type="molecule type" value="Genomic_DNA"/>
</dbReference>